<feature type="domain" description="CYTH" evidence="1">
    <location>
        <begin position="1"/>
        <end position="170"/>
    </location>
</feature>
<evidence type="ECO:0000313" key="3">
    <source>
        <dbReference type="Proteomes" id="UP000256877"/>
    </source>
</evidence>
<reference evidence="2 3" key="1">
    <citation type="submission" date="2017-07" db="EMBL/GenBank/DDBJ databases">
        <title>Draft genome sequence of aerobic hyperthermophilic archaea, Pyrobaculum aerophilum YKB31 and YKB32.</title>
        <authorList>
            <person name="Mochizuki T."/>
            <person name="Berliner A.J."/>
            <person name="Yoshida-Takashima Y."/>
            <person name="Takaki Y."/>
            <person name="Nunoura T."/>
            <person name="Takai K."/>
        </authorList>
    </citation>
    <scope>NUCLEOTIDE SEQUENCE [LARGE SCALE GENOMIC DNA]</scope>
    <source>
        <strain evidence="2 3">YKB32</strain>
    </source>
</reference>
<dbReference type="RefSeq" id="WP_116430511.1">
    <property type="nucleotide sequence ID" value="NZ_NMUF01000018.1"/>
</dbReference>
<dbReference type="PROSITE" id="PS51707">
    <property type="entry name" value="CYTH"/>
    <property type="match status" value="1"/>
</dbReference>
<dbReference type="OrthoDB" id="46040at2157"/>
<dbReference type="CDD" id="cd07890">
    <property type="entry name" value="CYTH-like_AC_IV-like"/>
    <property type="match status" value="1"/>
</dbReference>
<organism evidence="2 3">
    <name type="scientific">Pyrobaculum aerophilum</name>
    <dbReference type="NCBI Taxonomy" id="13773"/>
    <lineage>
        <taxon>Archaea</taxon>
        <taxon>Thermoproteota</taxon>
        <taxon>Thermoprotei</taxon>
        <taxon>Thermoproteales</taxon>
        <taxon>Thermoproteaceae</taxon>
        <taxon>Pyrobaculum</taxon>
    </lineage>
</organism>
<dbReference type="SMART" id="SM01118">
    <property type="entry name" value="CYTH"/>
    <property type="match status" value="1"/>
</dbReference>
<dbReference type="InterPro" id="IPR008173">
    <property type="entry name" value="Adenylyl_cyclase_CyaB"/>
</dbReference>
<proteinExistence type="predicted"/>
<dbReference type="EMBL" id="NMUF01000018">
    <property type="protein sequence ID" value="RFA98386.1"/>
    <property type="molecule type" value="Genomic_DNA"/>
</dbReference>
<protein>
    <submittedName>
        <fullName evidence="2">Adenylate cyclase</fullName>
    </submittedName>
</protein>
<dbReference type="AlphaFoldDB" id="A0A371R3L0"/>
<name>A0A371R3L0_9CREN</name>
<dbReference type="PANTHER" id="PTHR21028">
    <property type="entry name" value="SI:CH211-156B7.4"/>
    <property type="match status" value="1"/>
</dbReference>
<accession>A0A371R3L0</accession>
<dbReference type="PANTHER" id="PTHR21028:SF2">
    <property type="entry name" value="CYTH DOMAIN-CONTAINING PROTEIN"/>
    <property type="match status" value="1"/>
</dbReference>
<dbReference type="InterPro" id="IPR033469">
    <property type="entry name" value="CYTH-like_dom_sf"/>
</dbReference>
<dbReference type="SUPFAM" id="SSF55154">
    <property type="entry name" value="CYTH-like phosphatases"/>
    <property type="match status" value="1"/>
</dbReference>
<dbReference type="InterPro" id="IPR023577">
    <property type="entry name" value="CYTH_domain"/>
</dbReference>
<comment type="caution">
    <text evidence="2">The sequence shown here is derived from an EMBL/GenBank/DDBJ whole genome shotgun (WGS) entry which is preliminary data.</text>
</comment>
<evidence type="ECO:0000259" key="1">
    <source>
        <dbReference type="PROSITE" id="PS51707"/>
    </source>
</evidence>
<sequence length="176" mass="19887">MLEVEVKYRADLSLVKNRLQPLGFSPVSVVYEEDVYFQHPCRDFSATDEALRVRISEGRVTVTYKGPRMGAGAKTRLEVSAQASVEVVELLNRLGFKAVAVIKKRREYYRNGDVLLSLDYVEGLGEFVEIEKVVEEESQIASAVEEIRRLASTLGLAEEVRETYLELYLNTFKSSG</sequence>
<dbReference type="Gene3D" id="2.40.320.10">
    <property type="entry name" value="Hypothetical Protein Pfu-838710-001"/>
    <property type="match status" value="1"/>
</dbReference>
<dbReference type="Pfam" id="PF01928">
    <property type="entry name" value="CYTH"/>
    <property type="match status" value="1"/>
</dbReference>
<evidence type="ECO:0000313" key="2">
    <source>
        <dbReference type="EMBL" id="RFA98386.1"/>
    </source>
</evidence>
<dbReference type="NCBIfam" id="TIGR00318">
    <property type="entry name" value="cyaB"/>
    <property type="match status" value="1"/>
</dbReference>
<gene>
    <name evidence="2" type="ORF">CGL52_07530</name>
</gene>
<dbReference type="Proteomes" id="UP000256877">
    <property type="component" value="Unassembled WGS sequence"/>
</dbReference>